<comment type="caution">
    <text evidence="4">The sequence shown here is derived from an EMBL/GenBank/DDBJ whole genome shotgun (WGS) entry which is preliminary data.</text>
</comment>
<evidence type="ECO:0000313" key="5">
    <source>
        <dbReference type="Proteomes" id="UP000676996"/>
    </source>
</evidence>
<dbReference type="AlphaFoldDB" id="A0A8T4IJ07"/>
<dbReference type="InterPro" id="IPR007428">
    <property type="entry name" value="MlaA"/>
</dbReference>
<gene>
    <name evidence="4" type="ORF">J7S20_07265</name>
</gene>
<dbReference type="PANTHER" id="PTHR30035">
    <property type="entry name" value="LIPOPROTEIN VACJ-RELATED"/>
    <property type="match status" value="1"/>
</dbReference>
<keyword evidence="4" id="KW-0449">Lipoprotein</keyword>
<dbReference type="Pfam" id="PF04333">
    <property type="entry name" value="MlaA"/>
    <property type="match status" value="1"/>
</dbReference>
<comment type="similarity">
    <text evidence="1">Belongs to the MlaA family.</text>
</comment>
<accession>A0A8T4IJ07</accession>
<organism evidence="4 5">
    <name type="scientific">Stakelama marina</name>
    <dbReference type="NCBI Taxonomy" id="2826939"/>
    <lineage>
        <taxon>Bacteria</taxon>
        <taxon>Pseudomonadati</taxon>
        <taxon>Pseudomonadota</taxon>
        <taxon>Alphaproteobacteria</taxon>
        <taxon>Sphingomonadales</taxon>
        <taxon>Sphingomonadaceae</taxon>
        <taxon>Stakelama</taxon>
    </lineage>
</organism>
<feature type="region of interest" description="Disordered" evidence="3">
    <location>
        <begin position="1"/>
        <end position="68"/>
    </location>
</feature>
<dbReference type="PANTHER" id="PTHR30035:SF3">
    <property type="entry name" value="INTERMEMBRANE PHOSPHOLIPID TRANSPORT SYSTEM LIPOPROTEIN MLAA"/>
    <property type="match status" value="1"/>
</dbReference>
<evidence type="ECO:0000256" key="1">
    <source>
        <dbReference type="ARBA" id="ARBA00010634"/>
    </source>
</evidence>
<dbReference type="EMBL" id="JAGRQC010000002">
    <property type="protein sequence ID" value="MBR0552299.1"/>
    <property type="molecule type" value="Genomic_DNA"/>
</dbReference>
<name>A0A8T4IJ07_9SPHN</name>
<feature type="compositionally biased region" description="Polar residues" evidence="3">
    <location>
        <begin position="24"/>
        <end position="36"/>
    </location>
</feature>
<dbReference type="GO" id="GO:0016020">
    <property type="term" value="C:membrane"/>
    <property type="evidence" value="ECO:0007669"/>
    <property type="project" value="InterPro"/>
</dbReference>
<reference evidence="4" key="1">
    <citation type="submission" date="2021-04" db="EMBL/GenBank/DDBJ databases">
        <title>Ouciella asimina sp. nov., isolated from the surface seawater in the hydrothermal field of Okinawa Trough.</title>
        <authorList>
            <person name="Shuang W."/>
        </authorList>
    </citation>
    <scope>NUCLEOTIDE SEQUENCE</scope>
    <source>
        <strain evidence="4">LXI357</strain>
    </source>
</reference>
<evidence type="ECO:0000256" key="2">
    <source>
        <dbReference type="ARBA" id="ARBA00022729"/>
    </source>
</evidence>
<evidence type="ECO:0000313" key="4">
    <source>
        <dbReference type="EMBL" id="MBR0552299.1"/>
    </source>
</evidence>
<dbReference type="PRINTS" id="PR01805">
    <property type="entry name" value="VACJLIPOPROT"/>
</dbReference>
<keyword evidence="2" id="KW-0732">Signal</keyword>
<protein>
    <submittedName>
        <fullName evidence="4">VacJ family lipoprotein</fullName>
    </submittedName>
</protein>
<proteinExistence type="inferred from homology"/>
<keyword evidence="5" id="KW-1185">Reference proteome</keyword>
<dbReference type="Proteomes" id="UP000676996">
    <property type="component" value="Unassembled WGS sequence"/>
</dbReference>
<evidence type="ECO:0000256" key="3">
    <source>
        <dbReference type="SAM" id="MobiDB-lite"/>
    </source>
</evidence>
<sequence>MPAIAPDRLAPPLSYRTMAAPTGTPWQSAAEGNQATVAAPPAPPPPANTGDSGGEIVVEANPLHTPGDPLERVNAKSFAATQAADKALVRPVAMAYKHDLPKPVRSGLRNFLNNLREPEIFLNFLLQLKPGKAAETLGRFAINSTVGLAGLIDVAKRKPFHLPQRANGFADTLGYYGVKPGPFLFLPLIGPTTLRDLVGNGIDRMLLPVAIGKPFTDTRYATSTNVLRSVDHRAQFDERFRKMQASDDPYASARSFYLHSRQAEIDALHGRGRNDAFAAYHPPVLDTTLSPGAGTASLTASLGAAPTWPASADDAALPAG</sequence>
<dbReference type="GO" id="GO:0120010">
    <property type="term" value="P:intermembrane phospholipid transfer"/>
    <property type="evidence" value="ECO:0007669"/>
    <property type="project" value="TreeGrafter"/>
</dbReference>